<protein>
    <submittedName>
        <fullName evidence="4">Uncharacterized protein</fullName>
    </submittedName>
</protein>
<accession>A0A290S2W7</accession>
<dbReference type="PANTHER" id="PTHR16193:SF0">
    <property type="entry name" value="TETRATRICOPEPTIDE REPEAT PROTEIN 27"/>
    <property type="match status" value="1"/>
</dbReference>
<keyword evidence="1" id="KW-0677">Repeat</keyword>
<dbReference type="Pfam" id="PF00515">
    <property type="entry name" value="TPR_1"/>
    <property type="match status" value="1"/>
</dbReference>
<evidence type="ECO:0000256" key="2">
    <source>
        <dbReference type="ARBA" id="ARBA00022803"/>
    </source>
</evidence>
<dbReference type="SUPFAM" id="SSF48452">
    <property type="entry name" value="TPR-like"/>
    <property type="match status" value="1"/>
</dbReference>
<name>A0A290S2W7_9GAMM</name>
<feature type="repeat" description="TPR" evidence="3">
    <location>
        <begin position="64"/>
        <end position="97"/>
    </location>
</feature>
<dbReference type="AlphaFoldDB" id="A0A290S2W7"/>
<dbReference type="PROSITE" id="PS50005">
    <property type="entry name" value="TPR"/>
    <property type="match status" value="1"/>
</dbReference>
<organism evidence="4 5">
    <name type="scientific">Pseudoalteromonas arctica A 37-1-2</name>
    <dbReference type="NCBI Taxonomy" id="1117313"/>
    <lineage>
        <taxon>Bacteria</taxon>
        <taxon>Pseudomonadati</taxon>
        <taxon>Pseudomonadota</taxon>
        <taxon>Gammaproteobacteria</taxon>
        <taxon>Alteromonadales</taxon>
        <taxon>Pseudoalteromonadaceae</taxon>
        <taxon>Pseudoalteromonas</taxon>
    </lineage>
</organism>
<evidence type="ECO:0000256" key="3">
    <source>
        <dbReference type="PROSITE-ProRule" id="PRU00339"/>
    </source>
</evidence>
<dbReference type="OrthoDB" id="9807628at2"/>
<dbReference type="InterPro" id="IPR044244">
    <property type="entry name" value="TTC27/Emw1"/>
</dbReference>
<dbReference type="Proteomes" id="UP000016505">
    <property type="component" value="Chromosome I"/>
</dbReference>
<dbReference type="KEGG" id="part:PARC_a1915"/>
<evidence type="ECO:0000256" key="1">
    <source>
        <dbReference type="ARBA" id="ARBA00022737"/>
    </source>
</evidence>
<dbReference type="InterPro" id="IPR011990">
    <property type="entry name" value="TPR-like_helical_dom_sf"/>
</dbReference>
<dbReference type="RefSeq" id="WP_010552703.1">
    <property type="nucleotide sequence ID" value="NZ_CP011025.1"/>
</dbReference>
<proteinExistence type="predicted"/>
<dbReference type="Gene3D" id="1.25.40.10">
    <property type="entry name" value="Tetratricopeptide repeat domain"/>
    <property type="match status" value="1"/>
</dbReference>
<dbReference type="EMBL" id="CP011025">
    <property type="protein sequence ID" value="ATC86468.1"/>
    <property type="molecule type" value="Genomic_DNA"/>
</dbReference>
<dbReference type="PROSITE" id="PS51257">
    <property type="entry name" value="PROKAR_LIPOPROTEIN"/>
    <property type="match status" value="1"/>
</dbReference>
<dbReference type="InterPro" id="IPR019734">
    <property type="entry name" value="TPR_rpt"/>
</dbReference>
<dbReference type="SMART" id="SM00028">
    <property type="entry name" value="TPR"/>
    <property type="match status" value="1"/>
</dbReference>
<gene>
    <name evidence="4" type="ORF">PARC_a1915</name>
</gene>
<evidence type="ECO:0000313" key="4">
    <source>
        <dbReference type="EMBL" id="ATC86468.1"/>
    </source>
</evidence>
<reference evidence="4 5" key="1">
    <citation type="journal article" date="2012" name="J. Bacteriol.">
        <title>Genome sequences of type strains of seven species of the marine bacterium Pseudoalteromonas.</title>
        <authorList>
            <person name="Xie B.B."/>
            <person name="Shu Y.L."/>
            <person name="Qin Q.L."/>
            <person name="Rong J.C."/>
            <person name="Zhang X.Y."/>
            <person name="Chen X.L."/>
            <person name="Shi M."/>
            <person name="He H.L."/>
            <person name="Zhou B.C."/>
            <person name="Zhang Y.Z."/>
        </authorList>
    </citation>
    <scope>NUCLEOTIDE SEQUENCE [LARGE SCALE GENOMIC DNA]</scope>
    <source>
        <strain evidence="4 5">A 37-1-2</strain>
    </source>
</reference>
<sequence length="152" mass="17262">MNKICLLIVIIFFTGCSSSKNIAEKNNVNLVELENSAESAYMAGHLDMAEGLYRKLLKNKDNYAPAWFRLGNIYTRSGRLDAGVSAYQRCLQLDQQHTKAWYNLAITRMRQSTDILIEAQKHVDPNSKAKKQMDDLFLELMRLQTGQSKAGT</sequence>
<dbReference type="PANTHER" id="PTHR16193">
    <property type="entry name" value="TETRATRICOPEPTIDE REPEAT PROTEIN 27"/>
    <property type="match status" value="1"/>
</dbReference>
<keyword evidence="2 3" id="KW-0802">TPR repeat</keyword>
<evidence type="ECO:0000313" key="5">
    <source>
        <dbReference type="Proteomes" id="UP000016505"/>
    </source>
</evidence>